<feature type="signal peptide" evidence="1">
    <location>
        <begin position="1"/>
        <end position="22"/>
    </location>
</feature>
<name>A0A0F6W525_9BACT</name>
<keyword evidence="3" id="KW-1185">Reference proteome</keyword>
<dbReference type="PROSITE" id="PS51257">
    <property type="entry name" value="PROKAR_LIPOPROTEIN"/>
    <property type="match status" value="1"/>
</dbReference>
<evidence type="ECO:0000313" key="3">
    <source>
        <dbReference type="Proteomes" id="UP000034883"/>
    </source>
</evidence>
<dbReference type="RefSeq" id="WP_053234917.1">
    <property type="nucleotide sequence ID" value="NZ_CP011125.1"/>
</dbReference>
<accession>A0A0F6W525</accession>
<proteinExistence type="predicted"/>
<dbReference type="AlphaFoldDB" id="A0A0F6W525"/>
<dbReference type="KEGG" id="samy:DB32_004836"/>
<feature type="chain" id="PRO_5002511739" description="Lipoprotein" evidence="1">
    <location>
        <begin position="23"/>
        <end position="135"/>
    </location>
</feature>
<dbReference type="Proteomes" id="UP000034883">
    <property type="component" value="Chromosome"/>
</dbReference>
<keyword evidence="1" id="KW-0732">Signal</keyword>
<evidence type="ECO:0000313" key="2">
    <source>
        <dbReference type="EMBL" id="AKF07687.1"/>
    </source>
</evidence>
<gene>
    <name evidence="2" type="ORF">DB32_004836</name>
</gene>
<organism evidence="2 3">
    <name type="scientific">Sandaracinus amylolyticus</name>
    <dbReference type="NCBI Taxonomy" id="927083"/>
    <lineage>
        <taxon>Bacteria</taxon>
        <taxon>Pseudomonadati</taxon>
        <taxon>Myxococcota</taxon>
        <taxon>Polyangia</taxon>
        <taxon>Polyangiales</taxon>
        <taxon>Sandaracinaceae</taxon>
        <taxon>Sandaracinus</taxon>
    </lineage>
</organism>
<sequence>MTTKDLVLLALAAGALSAGCGAATDHTATLARLRDAIDAPIATPTQLEDHNQLVENVVRSGALDGLRQHEVQERIGRGEECGVRALCSEHGFRPSDWVYDVGRDPNDPQLPAGPTLVVGFDQTGHVDGTYYVTRR</sequence>
<evidence type="ECO:0000256" key="1">
    <source>
        <dbReference type="SAM" id="SignalP"/>
    </source>
</evidence>
<protein>
    <recommendedName>
        <fullName evidence="4">Lipoprotein</fullName>
    </recommendedName>
</protein>
<dbReference type="EMBL" id="CP011125">
    <property type="protein sequence ID" value="AKF07687.1"/>
    <property type="molecule type" value="Genomic_DNA"/>
</dbReference>
<evidence type="ECO:0008006" key="4">
    <source>
        <dbReference type="Google" id="ProtNLM"/>
    </source>
</evidence>
<reference evidence="2 3" key="1">
    <citation type="submission" date="2015-03" db="EMBL/GenBank/DDBJ databases">
        <title>Genome assembly of Sandaracinus amylolyticus DSM 53668.</title>
        <authorList>
            <person name="Sharma G."/>
            <person name="Subramanian S."/>
        </authorList>
    </citation>
    <scope>NUCLEOTIDE SEQUENCE [LARGE SCALE GENOMIC DNA]</scope>
    <source>
        <strain evidence="2 3">DSM 53668</strain>
    </source>
</reference>
<dbReference type="STRING" id="927083.DB32_004836"/>